<proteinExistence type="predicted"/>
<dbReference type="RefSeq" id="WP_179421195.1">
    <property type="nucleotide sequence ID" value="NZ_JACCAB010000001.1"/>
</dbReference>
<dbReference type="InterPro" id="IPR024983">
    <property type="entry name" value="CHAT_dom"/>
</dbReference>
<gene>
    <name evidence="3" type="ORF">BJ986_001246</name>
</gene>
<dbReference type="EMBL" id="JACCAB010000001">
    <property type="protein sequence ID" value="NYG06759.1"/>
    <property type="molecule type" value="Genomic_DNA"/>
</dbReference>
<evidence type="ECO:0000313" key="4">
    <source>
        <dbReference type="Proteomes" id="UP000573599"/>
    </source>
</evidence>
<comment type="caution">
    <text evidence="3">The sequence shown here is derived from an EMBL/GenBank/DDBJ whole genome shotgun (WGS) entry which is preliminary data.</text>
</comment>
<sequence>MARARNLNEIGRFREAERDLRRALVLADGLDGEERVATRARLLITLAWPTLALHGLDQALAMLAESREQSDSPRLRALSWIQEAVVHVSCQDWRAALDALNRLGDTDGLLVPSEEVAARINAGLAHLSLLELAPARAELLSALEICVANGLVEKEFKVRHNLGCLEYYAGRLPEAIRLMREADEMDVQVGRVRAQHDLALVLLEAGLLDQARETLTRALDEARHDGHRLEEADLRLDLATTALLRDELSTARQHLDAAVAAFRARGAGERQRSAALLRAWVAVTEGVVPRGLDRTLAPWLGVDRPVTPDERLAARVHVESLLLRGRVAEAGYAVQRLRGRARQGFAADMHDRLLVAKVAAAQGNSSGSRRAVRSAMHRLTQRQAPSQSVEIRSALALHGRRIADFDVNDALASGSPVRVFEAVERWRAVSHRLPLLSGPQDGRSAELVAELRQARREGAAPGEEGARHRARATELEWEVSRLDWSRAEDDGGATAGGATGGGTTGGGTTRVAPVGHAAARDLLGSRGEQGLVWVAQDGEEYLLVVTPRRTRLHHVGSASEVAALADRLARDLHAHAFAGTNPALEAAVGRAVAGSVAALDARLFADVQLADGPVVVVPGRTLMAVPWGMLPTLAGRPVTIAPSVTRWAVPLLATEVDPPGRLKVTTLTGPRLERAAAEAEAVARVWEGVGALSNRQEAATAEAVRDALARDGVVHVAAHGTHERQSPWFSSLHMADGPVFAHELRRRATARHVVLSACDVGRLDPRPGDEPLGLTAALMALGVRSIVAPVAPVSDAVAADAMVAYHRRLARGDSASQALAATLAEHPGAGAFCLYGTDWRPETSQIQRAGSLNIAS</sequence>
<feature type="domain" description="CHAT" evidence="2">
    <location>
        <begin position="608"/>
        <end position="821"/>
    </location>
</feature>
<dbReference type="Proteomes" id="UP000573599">
    <property type="component" value="Unassembled WGS sequence"/>
</dbReference>
<reference evidence="3 4" key="1">
    <citation type="submission" date="2020-07" db="EMBL/GenBank/DDBJ databases">
        <title>Sequencing the genomes of 1000 actinobacteria strains.</title>
        <authorList>
            <person name="Klenk H.-P."/>
        </authorList>
    </citation>
    <scope>NUCLEOTIDE SEQUENCE [LARGE SCALE GENOMIC DNA]</scope>
    <source>
        <strain evidence="3 4">DSM 23987</strain>
    </source>
</reference>
<feature type="region of interest" description="Disordered" evidence="1">
    <location>
        <begin position="486"/>
        <end position="508"/>
    </location>
</feature>
<dbReference type="InterPro" id="IPR011990">
    <property type="entry name" value="TPR-like_helical_dom_sf"/>
</dbReference>
<evidence type="ECO:0000259" key="2">
    <source>
        <dbReference type="Pfam" id="PF12770"/>
    </source>
</evidence>
<dbReference type="Gene3D" id="1.25.40.10">
    <property type="entry name" value="Tetratricopeptide repeat domain"/>
    <property type="match status" value="1"/>
</dbReference>
<organism evidence="3 4">
    <name type="scientific">Pedococcus badiiscoriae</name>
    <dbReference type="NCBI Taxonomy" id="642776"/>
    <lineage>
        <taxon>Bacteria</taxon>
        <taxon>Bacillati</taxon>
        <taxon>Actinomycetota</taxon>
        <taxon>Actinomycetes</taxon>
        <taxon>Micrococcales</taxon>
        <taxon>Intrasporangiaceae</taxon>
        <taxon>Pedococcus</taxon>
    </lineage>
</organism>
<protein>
    <submittedName>
        <fullName evidence="3">Tetratricopeptide (TPR) repeat protein</fullName>
    </submittedName>
</protein>
<dbReference type="SUPFAM" id="SSF48452">
    <property type="entry name" value="TPR-like"/>
    <property type="match status" value="2"/>
</dbReference>
<accession>A0A852WD95</accession>
<name>A0A852WD95_9MICO</name>
<dbReference type="Pfam" id="PF12770">
    <property type="entry name" value="CHAT"/>
    <property type="match status" value="1"/>
</dbReference>
<evidence type="ECO:0000256" key="1">
    <source>
        <dbReference type="SAM" id="MobiDB-lite"/>
    </source>
</evidence>
<keyword evidence="4" id="KW-1185">Reference proteome</keyword>
<dbReference type="AlphaFoldDB" id="A0A852WD95"/>
<evidence type="ECO:0000313" key="3">
    <source>
        <dbReference type="EMBL" id="NYG06759.1"/>
    </source>
</evidence>
<feature type="compositionally biased region" description="Gly residues" evidence="1">
    <location>
        <begin position="493"/>
        <end position="508"/>
    </location>
</feature>